<dbReference type="Gene3D" id="3.20.20.190">
    <property type="entry name" value="Phosphatidylinositol (PI) phosphodiesterase"/>
    <property type="match status" value="1"/>
</dbReference>
<dbReference type="PANTHER" id="PTHR10336:SF51">
    <property type="entry name" value="1-PHOSPHATIDYLINOSITOL 4,5-BISPHOSPHATE PHOSPHODIESTERASE ETA-1"/>
    <property type="match status" value="1"/>
</dbReference>
<dbReference type="GO" id="GO:0004435">
    <property type="term" value="F:phosphatidylinositol-4,5-bisphosphate phospholipase C activity"/>
    <property type="evidence" value="ECO:0007669"/>
    <property type="project" value="InterPro"/>
</dbReference>
<dbReference type="GO" id="GO:0046488">
    <property type="term" value="P:phosphatidylinositol metabolic process"/>
    <property type="evidence" value="ECO:0007669"/>
    <property type="project" value="TreeGrafter"/>
</dbReference>
<organism evidence="3 4">
    <name type="scientific">Hucho hucho</name>
    <name type="common">huchen</name>
    <dbReference type="NCBI Taxonomy" id="62062"/>
    <lineage>
        <taxon>Eukaryota</taxon>
        <taxon>Metazoa</taxon>
        <taxon>Chordata</taxon>
        <taxon>Craniata</taxon>
        <taxon>Vertebrata</taxon>
        <taxon>Euteleostomi</taxon>
        <taxon>Actinopterygii</taxon>
        <taxon>Neopterygii</taxon>
        <taxon>Teleostei</taxon>
        <taxon>Protacanthopterygii</taxon>
        <taxon>Salmoniformes</taxon>
        <taxon>Salmonidae</taxon>
        <taxon>Salmoninae</taxon>
        <taxon>Hucho</taxon>
    </lineage>
</organism>
<dbReference type="PANTHER" id="PTHR10336">
    <property type="entry name" value="PHOSPHOINOSITIDE-SPECIFIC PHOSPHOLIPASE C FAMILY PROTEIN"/>
    <property type="match status" value="1"/>
</dbReference>
<dbReference type="InterPro" id="IPR001711">
    <property type="entry name" value="PLipase_C_Pinositol-sp_Y"/>
</dbReference>
<dbReference type="Proteomes" id="UP000314982">
    <property type="component" value="Unassembled WGS sequence"/>
</dbReference>
<proteinExistence type="predicted"/>
<evidence type="ECO:0000259" key="2">
    <source>
        <dbReference type="PROSITE" id="PS50008"/>
    </source>
</evidence>
<dbReference type="GO" id="GO:0005737">
    <property type="term" value="C:cytoplasm"/>
    <property type="evidence" value="ECO:0007669"/>
    <property type="project" value="TreeGrafter"/>
</dbReference>
<dbReference type="GO" id="GO:0051209">
    <property type="term" value="P:release of sequestered calcium ion into cytosol"/>
    <property type="evidence" value="ECO:0007669"/>
    <property type="project" value="TreeGrafter"/>
</dbReference>
<dbReference type="InterPro" id="IPR017946">
    <property type="entry name" value="PLC-like_Pdiesterase_TIM-brl"/>
</dbReference>
<reference evidence="4" key="1">
    <citation type="submission" date="2018-06" db="EMBL/GenBank/DDBJ databases">
        <title>Genome assembly of Danube salmon.</title>
        <authorList>
            <person name="Macqueen D.J."/>
            <person name="Gundappa M.K."/>
        </authorList>
    </citation>
    <scope>NUCLEOTIDE SEQUENCE [LARGE SCALE GENOMIC DNA]</scope>
</reference>
<dbReference type="GO" id="GO:0048015">
    <property type="term" value="P:phosphatidylinositol-mediated signaling"/>
    <property type="evidence" value="ECO:0007669"/>
    <property type="project" value="TreeGrafter"/>
</dbReference>
<sequence length="85" mass="9446">MMQLNRAKFMVNGGCGYVLKPPPMCKGSFNLFCDDPLPAYPNKQLVLKIISGQQLPKPPDSMLGDRGEVHTHTHTQNNFSANIMD</sequence>
<reference evidence="3" key="3">
    <citation type="submission" date="2025-09" db="UniProtKB">
        <authorList>
            <consortium name="Ensembl"/>
        </authorList>
    </citation>
    <scope>IDENTIFICATION</scope>
</reference>
<dbReference type="InterPro" id="IPR001192">
    <property type="entry name" value="PI-PLC_fam"/>
</dbReference>
<evidence type="ECO:0000256" key="1">
    <source>
        <dbReference type="SAM" id="MobiDB-lite"/>
    </source>
</evidence>
<protein>
    <recommendedName>
        <fullName evidence="2">PI-PLC Y-box domain-containing protein</fullName>
    </recommendedName>
</protein>
<feature type="domain" description="PI-PLC Y-box" evidence="2">
    <location>
        <begin position="2"/>
        <end position="24"/>
    </location>
</feature>
<feature type="compositionally biased region" description="Polar residues" evidence="1">
    <location>
        <begin position="74"/>
        <end position="85"/>
    </location>
</feature>
<dbReference type="PROSITE" id="PS50008">
    <property type="entry name" value="PIPLC_Y_DOMAIN"/>
    <property type="match status" value="1"/>
</dbReference>
<evidence type="ECO:0000313" key="3">
    <source>
        <dbReference type="Ensembl" id="ENSHHUP00000041445.1"/>
    </source>
</evidence>
<dbReference type="Ensembl" id="ENSHHUT00000043037.1">
    <property type="protein sequence ID" value="ENSHHUP00000041445.1"/>
    <property type="gene ID" value="ENSHHUG00000025603.1"/>
</dbReference>
<keyword evidence="4" id="KW-1185">Reference proteome</keyword>
<dbReference type="AlphaFoldDB" id="A0A4W5MVH8"/>
<name>A0A4W5MVH8_9TELE</name>
<feature type="region of interest" description="Disordered" evidence="1">
    <location>
        <begin position="57"/>
        <end position="85"/>
    </location>
</feature>
<evidence type="ECO:0000313" key="4">
    <source>
        <dbReference type="Proteomes" id="UP000314982"/>
    </source>
</evidence>
<accession>A0A4W5MVH8</accession>
<reference evidence="3" key="2">
    <citation type="submission" date="2025-08" db="UniProtKB">
        <authorList>
            <consortium name="Ensembl"/>
        </authorList>
    </citation>
    <scope>IDENTIFICATION</scope>
</reference>
<dbReference type="SUPFAM" id="SSF51695">
    <property type="entry name" value="PLC-like phosphodiesterases"/>
    <property type="match status" value="1"/>
</dbReference>
<dbReference type="GeneTree" id="ENSGT00940000157185"/>